<dbReference type="PANTHER" id="PTHR43280:SF32">
    <property type="entry name" value="TRANSCRIPTIONAL REGULATORY PROTEIN"/>
    <property type="match status" value="1"/>
</dbReference>
<dbReference type="SUPFAM" id="SSF51215">
    <property type="entry name" value="Regulatory protein AraC"/>
    <property type="match status" value="1"/>
</dbReference>
<dbReference type="PROSITE" id="PS01124">
    <property type="entry name" value="HTH_ARAC_FAMILY_2"/>
    <property type="match status" value="1"/>
</dbReference>
<sequence length="288" mass="33258">MKKIPNIAFESSENTQSFELLDLAKLFARLPTIVDHNPTQPHRVSFFALLIVTKGTGIHQVDLIDYQLKAGTVLKIAKGQVHAFQKNAEYEGFLLLFTEDFILNHFSQSSINIISHLYNYHITSPIFNEENENSIFINQLLSELKNENTYARENIIAALLNLYLLKLERQSNGAKLENSNPKHHTVFIQFKNLVEAKYAETRNVKDYADAMFVSTKYLNQVVKEFTINTAKTFIDDYVTLEIKRATVTTNKSFKEIAFETGFDEVTNFTKFFKKNVHLSPKEFREQKT</sequence>
<dbReference type="InterPro" id="IPR037923">
    <property type="entry name" value="HTH-like"/>
</dbReference>
<dbReference type="GO" id="GO:0043565">
    <property type="term" value="F:sequence-specific DNA binding"/>
    <property type="evidence" value="ECO:0007669"/>
    <property type="project" value="InterPro"/>
</dbReference>
<evidence type="ECO:0000256" key="1">
    <source>
        <dbReference type="ARBA" id="ARBA00023015"/>
    </source>
</evidence>
<evidence type="ECO:0000259" key="4">
    <source>
        <dbReference type="PROSITE" id="PS01124"/>
    </source>
</evidence>
<dbReference type="GO" id="GO:0003700">
    <property type="term" value="F:DNA-binding transcription factor activity"/>
    <property type="evidence" value="ECO:0007669"/>
    <property type="project" value="InterPro"/>
</dbReference>
<feature type="domain" description="HTH araC/xylS-type" evidence="4">
    <location>
        <begin position="188"/>
        <end position="286"/>
    </location>
</feature>
<evidence type="ECO:0000313" key="5">
    <source>
        <dbReference type="EMBL" id="NRS92110.1"/>
    </source>
</evidence>
<dbReference type="Pfam" id="PF12833">
    <property type="entry name" value="HTH_18"/>
    <property type="match status" value="1"/>
</dbReference>
<evidence type="ECO:0000256" key="3">
    <source>
        <dbReference type="ARBA" id="ARBA00023163"/>
    </source>
</evidence>
<keyword evidence="1" id="KW-0805">Transcription regulation</keyword>
<keyword evidence="3" id="KW-0804">Transcription</keyword>
<dbReference type="Proteomes" id="UP000610746">
    <property type="component" value="Unassembled WGS sequence"/>
</dbReference>
<name>A0A8J8GA24_9FLAO</name>
<dbReference type="Gene3D" id="1.10.10.60">
    <property type="entry name" value="Homeodomain-like"/>
    <property type="match status" value="1"/>
</dbReference>
<evidence type="ECO:0000256" key="2">
    <source>
        <dbReference type="ARBA" id="ARBA00023125"/>
    </source>
</evidence>
<dbReference type="InterPro" id="IPR018060">
    <property type="entry name" value="HTH_AraC"/>
</dbReference>
<dbReference type="PANTHER" id="PTHR43280">
    <property type="entry name" value="ARAC-FAMILY TRANSCRIPTIONAL REGULATOR"/>
    <property type="match status" value="1"/>
</dbReference>
<organism evidence="5 6">
    <name type="scientific">Frigoriflavimonas asaccharolytica</name>
    <dbReference type="NCBI Taxonomy" id="2735899"/>
    <lineage>
        <taxon>Bacteria</taxon>
        <taxon>Pseudomonadati</taxon>
        <taxon>Bacteroidota</taxon>
        <taxon>Flavobacteriia</taxon>
        <taxon>Flavobacteriales</taxon>
        <taxon>Weeksellaceae</taxon>
        <taxon>Frigoriflavimonas</taxon>
    </lineage>
</organism>
<dbReference type="InterPro" id="IPR009057">
    <property type="entry name" value="Homeodomain-like_sf"/>
</dbReference>
<proteinExistence type="predicted"/>
<dbReference type="AlphaFoldDB" id="A0A8J8GA24"/>
<dbReference type="EMBL" id="JABSNO010000006">
    <property type="protein sequence ID" value="NRS92110.1"/>
    <property type="molecule type" value="Genomic_DNA"/>
</dbReference>
<keyword evidence="2 5" id="KW-0238">DNA-binding</keyword>
<gene>
    <name evidence="5" type="ORF">HNQ03_001177</name>
</gene>
<dbReference type="InterPro" id="IPR003313">
    <property type="entry name" value="AraC-bd"/>
</dbReference>
<reference evidence="5" key="1">
    <citation type="submission" date="2020-05" db="EMBL/GenBank/DDBJ databases">
        <title>Genomic Encyclopedia of Type Strains, Phase IV (KMG-V): Genome sequencing to study the core and pangenomes of soil and plant-associated prokaryotes.</title>
        <authorList>
            <person name="Whitman W."/>
        </authorList>
    </citation>
    <scope>NUCLEOTIDE SEQUENCE</scope>
    <source>
        <strain evidence="5">16F</strain>
    </source>
</reference>
<dbReference type="SUPFAM" id="SSF46689">
    <property type="entry name" value="Homeodomain-like"/>
    <property type="match status" value="1"/>
</dbReference>
<dbReference type="RefSeq" id="WP_173778720.1">
    <property type="nucleotide sequence ID" value="NZ_JABSNO010000006.1"/>
</dbReference>
<accession>A0A8J8GA24</accession>
<evidence type="ECO:0000313" key="6">
    <source>
        <dbReference type="Proteomes" id="UP000610746"/>
    </source>
</evidence>
<dbReference type="SMART" id="SM00342">
    <property type="entry name" value="HTH_ARAC"/>
    <property type="match status" value="1"/>
</dbReference>
<keyword evidence="6" id="KW-1185">Reference proteome</keyword>
<protein>
    <submittedName>
        <fullName evidence="5">AraC-like DNA-binding protein</fullName>
    </submittedName>
</protein>
<comment type="caution">
    <text evidence="5">The sequence shown here is derived from an EMBL/GenBank/DDBJ whole genome shotgun (WGS) entry which is preliminary data.</text>
</comment>
<dbReference type="Pfam" id="PF02311">
    <property type="entry name" value="AraC_binding"/>
    <property type="match status" value="1"/>
</dbReference>